<organism evidence="1 2">
    <name type="scientific">Planktothrix tepida PCC 9214</name>
    <dbReference type="NCBI Taxonomy" id="671072"/>
    <lineage>
        <taxon>Bacteria</taxon>
        <taxon>Bacillati</taxon>
        <taxon>Cyanobacteriota</taxon>
        <taxon>Cyanophyceae</taxon>
        <taxon>Oscillatoriophycideae</taxon>
        <taxon>Oscillatoriales</taxon>
        <taxon>Microcoleaceae</taxon>
        <taxon>Planktothrix</taxon>
    </lineage>
</organism>
<dbReference type="STRING" id="671072.PL9214520332"/>
<dbReference type="SUPFAM" id="SSF52980">
    <property type="entry name" value="Restriction endonuclease-like"/>
    <property type="match status" value="1"/>
</dbReference>
<dbReference type="EMBL" id="CZDF01000158">
    <property type="protein sequence ID" value="CUR33793.1"/>
    <property type="molecule type" value="Genomic_DNA"/>
</dbReference>
<evidence type="ECO:0000313" key="2">
    <source>
        <dbReference type="Proteomes" id="UP000184315"/>
    </source>
</evidence>
<keyword evidence="2" id="KW-1185">Reference proteome</keyword>
<protein>
    <recommendedName>
        <fullName evidence="3">Uma2 family endonuclease</fullName>
    </recommendedName>
</protein>
<sequence>MNALTVNLKSLIEMTDEQFFQLCQDNRELRFERNANGELIIAITFPIPKIYLSKL</sequence>
<dbReference type="InterPro" id="IPR011335">
    <property type="entry name" value="Restrct_endonuc-II-like"/>
</dbReference>
<gene>
    <name evidence="1" type="ORF">PL9214520332</name>
</gene>
<dbReference type="Proteomes" id="UP000184315">
    <property type="component" value="Unassembled WGS sequence"/>
</dbReference>
<proteinExistence type="predicted"/>
<name>A0A1J1LQE6_9CYAN</name>
<evidence type="ECO:0008006" key="3">
    <source>
        <dbReference type="Google" id="ProtNLM"/>
    </source>
</evidence>
<evidence type="ECO:0000313" key="1">
    <source>
        <dbReference type="EMBL" id="CUR33793.1"/>
    </source>
</evidence>
<reference evidence="2" key="1">
    <citation type="submission" date="2015-10" db="EMBL/GenBank/DDBJ databases">
        <authorList>
            <person name="Regsiter A."/>
            <person name="william w."/>
        </authorList>
    </citation>
    <scope>NUCLEOTIDE SEQUENCE [LARGE SCALE GENOMIC DNA]</scope>
</reference>
<accession>A0A1J1LQE6</accession>
<dbReference type="AlphaFoldDB" id="A0A1J1LQE6"/>